<dbReference type="EMBL" id="CM046400">
    <property type="protein sequence ID" value="KAI8523595.1"/>
    <property type="molecule type" value="Genomic_DNA"/>
</dbReference>
<gene>
    <name evidence="1" type="ORF">RHMOL_Rhmol13G0086300</name>
</gene>
<dbReference type="Proteomes" id="UP001062846">
    <property type="component" value="Chromosome 13"/>
</dbReference>
<accession>A0ACC0L4P1</accession>
<organism evidence="1 2">
    <name type="scientific">Rhododendron molle</name>
    <name type="common">Chinese azalea</name>
    <name type="synonym">Azalea mollis</name>
    <dbReference type="NCBI Taxonomy" id="49168"/>
    <lineage>
        <taxon>Eukaryota</taxon>
        <taxon>Viridiplantae</taxon>
        <taxon>Streptophyta</taxon>
        <taxon>Embryophyta</taxon>
        <taxon>Tracheophyta</taxon>
        <taxon>Spermatophyta</taxon>
        <taxon>Magnoliopsida</taxon>
        <taxon>eudicotyledons</taxon>
        <taxon>Gunneridae</taxon>
        <taxon>Pentapetalae</taxon>
        <taxon>asterids</taxon>
        <taxon>Ericales</taxon>
        <taxon>Ericaceae</taxon>
        <taxon>Ericoideae</taxon>
        <taxon>Rhodoreae</taxon>
        <taxon>Rhododendron</taxon>
    </lineage>
</organism>
<evidence type="ECO:0000313" key="1">
    <source>
        <dbReference type="EMBL" id="KAI8523595.1"/>
    </source>
</evidence>
<reference evidence="1" key="1">
    <citation type="submission" date="2022-02" db="EMBL/GenBank/DDBJ databases">
        <title>Plant Genome Project.</title>
        <authorList>
            <person name="Zhang R.-G."/>
        </authorList>
    </citation>
    <scope>NUCLEOTIDE SEQUENCE</scope>
    <source>
        <strain evidence="1">AT1</strain>
    </source>
</reference>
<evidence type="ECO:0000313" key="2">
    <source>
        <dbReference type="Proteomes" id="UP001062846"/>
    </source>
</evidence>
<protein>
    <submittedName>
        <fullName evidence="1">Uncharacterized protein</fullName>
    </submittedName>
</protein>
<keyword evidence="2" id="KW-1185">Reference proteome</keyword>
<comment type="caution">
    <text evidence="1">The sequence shown here is derived from an EMBL/GenBank/DDBJ whole genome shotgun (WGS) entry which is preliminary data.</text>
</comment>
<name>A0ACC0L4P1_RHOML</name>
<sequence length="125" mass="13536">MQGNLFQGTIPYLGNLRSLQILDLSNNSLDGQIPLYLANISSLLNMNLSYNNLEGKVPAGGVFTNASAIELPGNKNLCGGIPELHLHPCPMQSKKPRKHTALKLILAVTIFLSFLALFLALLPII</sequence>
<proteinExistence type="predicted"/>